<evidence type="ECO:0000313" key="1">
    <source>
        <dbReference type="EMBL" id="KAJ9060302.1"/>
    </source>
</evidence>
<name>A0ACC2SDR4_9FUNG</name>
<gene>
    <name evidence="1" type="ORF">DSO57_1032202</name>
</gene>
<accession>A0ACC2SDR4</accession>
<proteinExistence type="predicted"/>
<keyword evidence="2" id="KW-1185">Reference proteome</keyword>
<dbReference type="EMBL" id="QTSX02005210">
    <property type="protein sequence ID" value="KAJ9060302.1"/>
    <property type="molecule type" value="Genomic_DNA"/>
</dbReference>
<dbReference type="Proteomes" id="UP001165960">
    <property type="component" value="Unassembled WGS sequence"/>
</dbReference>
<organism evidence="1 2">
    <name type="scientific">Entomophthora muscae</name>
    <dbReference type="NCBI Taxonomy" id="34485"/>
    <lineage>
        <taxon>Eukaryota</taxon>
        <taxon>Fungi</taxon>
        <taxon>Fungi incertae sedis</taxon>
        <taxon>Zoopagomycota</taxon>
        <taxon>Entomophthoromycotina</taxon>
        <taxon>Entomophthoromycetes</taxon>
        <taxon>Entomophthorales</taxon>
        <taxon>Entomophthoraceae</taxon>
        <taxon>Entomophthora</taxon>
    </lineage>
</organism>
<comment type="caution">
    <text evidence="1">The sequence shown here is derived from an EMBL/GenBank/DDBJ whole genome shotgun (WGS) entry which is preliminary data.</text>
</comment>
<evidence type="ECO:0000313" key="2">
    <source>
        <dbReference type="Proteomes" id="UP001165960"/>
    </source>
</evidence>
<protein>
    <submittedName>
        <fullName evidence="1">Uncharacterized protein</fullName>
    </submittedName>
</protein>
<reference evidence="1" key="1">
    <citation type="submission" date="2022-04" db="EMBL/GenBank/DDBJ databases">
        <title>Genome of the entomopathogenic fungus Entomophthora muscae.</title>
        <authorList>
            <person name="Elya C."/>
            <person name="Lovett B.R."/>
            <person name="Lee E."/>
            <person name="Macias A.M."/>
            <person name="Hajek A.E."/>
            <person name="De Bivort B.L."/>
            <person name="Kasson M.T."/>
            <person name="De Fine Licht H.H."/>
            <person name="Stajich J.E."/>
        </authorList>
    </citation>
    <scope>NUCLEOTIDE SEQUENCE</scope>
    <source>
        <strain evidence="1">Berkeley</strain>
    </source>
</reference>
<sequence length="335" mass="37803">MAAWDSNVNRQSVISSDEEDRATLASPRVLELQGRQRMSGYWSVNTANRSSMTSNILEAQIEAADQEETATVEGPQATISTPFQGRRNSLNKEAMSPAPQGEKILCRIVRRKEPGMQTRYDLYREDGQFGTTFMLSAYRKRRGKGSYYVITTSQNPSPTETILGKVKSNFIGTQFTIYDNGASQEKNADKELRQELGSVFYDPNILGFKGPRKMTVLLMGMTKEGKRPEFRPSCDSETLVEKYHAQNDNRLLVLRNKAPQWNEETQSYVLNFSGRVTLASVKNFQIVHSSDLDYIVLQFGRIAESTFTLDYQYPLCPLQAFAIALSSFDAKLACE</sequence>